<dbReference type="EMBL" id="BGZK01000673">
    <property type="protein sequence ID" value="GBP55582.1"/>
    <property type="molecule type" value="Genomic_DNA"/>
</dbReference>
<gene>
    <name evidence="1" type="ORF">EVAR_35816_1</name>
</gene>
<name>A0A4C1WY35_EUMVA</name>
<dbReference type="AlphaFoldDB" id="A0A4C1WY35"/>
<comment type="caution">
    <text evidence="1">The sequence shown here is derived from an EMBL/GenBank/DDBJ whole genome shotgun (WGS) entry which is preliminary data.</text>
</comment>
<organism evidence="1 2">
    <name type="scientific">Eumeta variegata</name>
    <name type="common">Bagworm moth</name>
    <name type="synonym">Eumeta japonica</name>
    <dbReference type="NCBI Taxonomy" id="151549"/>
    <lineage>
        <taxon>Eukaryota</taxon>
        <taxon>Metazoa</taxon>
        <taxon>Ecdysozoa</taxon>
        <taxon>Arthropoda</taxon>
        <taxon>Hexapoda</taxon>
        <taxon>Insecta</taxon>
        <taxon>Pterygota</taxon>
        <taxon>Neoptera</taxon>
        <taxon>Endopterygota</taxon>
        <taxon>Lepidoptera</taxon>
        <taxon>Glossata</taxon>
        <taxon>Ditrysia</taxon>
        <taxon>Tineoidea</taxon>
        <taxon>Psychidae</taxon>
        <taxon>Oiketicinae</taxon>
        <taxon>Eumeta</taxon>
    </lineage>
</organism>
<dbReference type="Proteomes" id="UP000299102">
    <property type="component" value="Unassembled WGS sequence"/>
</dbReference>
<sequence length="79" mass="8774">MAVSYYTTEKALRATSIRALGRRRYEDGFIYLTTKAVPSTTRTFSLPPGPVLRLTTVVTNEMTMSATVVLRSSSELRQG</sequence>
<keyword evidence="2" id="KW-1185">Reference proteome</keyword>
<protein>
    <submittedName>
        <fullName evidence="1">Uncharacterized protein</fullName>
    </submittedName>
</protein>
<proteinExistence type="predicted"/>
<evidence type="ECO:0000313" key="2">
    <source>
        <dbReference type="Proteomes" id="UP000299102"/>
    </source>
</evidence>
<reference evidence="1 2" key="1">
    <citation type="journal article" date="2019" name="Commun. Biol.">
        <title>The bagworm genome reveals a unique fibroin gene that provides high tensile strength.</title>
        <authorList>
            <person name="Kono N."/>
            <person name="Nakamura H."/>
            <person name="Ohtoshi R."/>
            <person name="Tomita M."/>
            <person name="Numata K."/>
            <person name="Arakawa K."/>
        </authorList>
    </citation>
    <scope>NUCLEOTIDE SEQUENCE [LARGE SCALE GENOMIC DNA]</scope>
</reference>
<accession>A0A4C1WY35</accession>
<evidence type="ECO:0000313" key="1">
    <source>
        <dbReference type="EMBL" id="GBP55582.1"/>
    </source>
</evidence>